<dbReference type="InterPro" id="IPR036663">
    <property type="entry name" value="Fumarylacetoacetase_C_sf"/>
</dbReference>
<dbReference type="Proteomes" id="UP000664349">
    <property type="component" value="Unassembled WGS sequence"/>
</dbReference>
<dbReference type="RefSeq" id="WP_043590457.1">
    <property type="nucleotide sequence ID" value="NZ_JAEILV010000005.1"/>
</dbReference>
<name>A0ABS3GKC3_9NEIS</name>
<comment type="caution">
    <text evidence="1">The sequence shown here is derived from an EMBL/GenBank/DDBJ whole genome shotgun (WGS) entry which is preliminary data.</text>
</comment>
<gene>
    <name evidence="1" type="ORF">J1C50_08245</name>
</gene>
<proteinExistence type="predicted"/>
<dbReference type="InterPro" id="IPR021269">
    <property type="entry name" value="DUF2848"/>
</dbReference>
<dbReference type="SUPFAM" id="SSF56529">
    <property type="entry name" value="FAH"/>
    <property type="match status" value="1"/>
</dbReference>
<organism evidence="1 2">
    <name type="scientific">Chromobacterium haemolyticum</name>
    <dbReference type="NCBI Taxonomy" id="394935"/>
    <lineage>
        <taxon>Bacteria</taxon>
        <taxon>Pseudomonadati</taxon>
        <taxon>Pseudomonadota</taxon>
        <taxon>Betaproteobacteria</taxon>
        <taxon>Neisseriales</taxon>
        <taxon>Chromobacteriaceae</taxon>
        <taxon>Chromobacterium</taxon>
    </lineage>
</organism>
<evidence type="ECO:0000313" key="1">
    <source>
        <dbReference type="EMBL" id="MBO0415500.1"/>
    </source>
</evidence>
<sequence>MNTLTFQIEGLGPRCLQPRRLIIAGWTGRDKHAVEHHIHELAALGVSPPASTPCFYPLSPQLLTTAARIEVPRAHSSGEVEYVLLADADGLYVGVGSDHTDRQVEAYDVTVSKQMCAKPLSAQLWRFDEVAAHWDQLLMRSWRSRNGERELYQEGGVASLLPPLELIDRYRGGPVLPTGSVLFGGTLTVRAALGHGEAFELELHDPLLGRSLRHAYRVEVLEVTQ</sequence>
<protein>
    <submittedName>
        <fullName evidence="1">DUF2848 domain-containing protein</fullName>
    </submittedName>
</protein>
<evidence type="ECO:0000313" key="2">
    <source>
        <dbReference type="Proteomes" id="UP000664349"/>
    </source>
</evidence>
<dbReference type="Pfam" id="PF11010">
    <property type="entry name" value="DUF2848"/>
    <property type="match status" value="1"/>
</dbReference>
<dbReference type="EMBL" id="JAFLRD010000006">
    <property type="protein sequence ID" value="MBO0415500.1"/>
    <property type="molecule type" value="Genomic_DNA"/>
</dbReference>
<accession>A0ABS3GKC3</accession>
<keyword evidence="2" id="KW-1185">Reference proteome</keyword>
<reference evidence="1 2" key="1">
    <citation type="submission" date="2021-03" db="EMBL/GenBank/DDBJ databases">
        <title>First Case of infection caused by Chromobacterium haemolyticum derived from water in China.</title>
        <authorList>
            <person name="Chen J."/>
            <person name="Liu C."/>
        </authorList>
    </citation>
    <scope>NUCLEOTIDE SEQUENCE [LARGE SCALE GENOMIC DNA]</scope>
    <source>
        <strain evidence="1 2">WJ-5</strain>
    </source>
</reference>